<name>A0A0F9HJC6_9ZZZZ</name>
<protein>
    <submittedName>
        <fullName evidence="1">Uncharacterized protein</fullName>
    </submittedName>
</protein>
<reference evidence="1" key="1">
    <citation type="journal article" date="2015" name="Nature">
        <title>Complex archaea that bridge the gap between prokaryotes and eukaryotes.</title>
        <authorList>
            <person name="Spang A."/>
            <person name="Saw J.H."/>
            <person name="Jorgensen S.L."/>
            <person name="Zaremba-Niedzwiedzka K."/>
            <person name="Martijn J."/>
            <person name="Lind A.E."/>
            <person name="van Eijk R."/>
            <person name="Schleper C."/>
            <person name="Guy L."/>
            <person name="Ettema T.J."/>
        </authorList>
    </citation>
    <scope>NUCLEOTIDE SEQUENCE</scope>
</reference>
<comment type="caution">
    <text evidence="1">The sequence shown here is derived from an EMBL/GenBank/DDBJ whole genome shotgun (WGS) entry which is preliminary data.</text>
</comment>
<sequence length="87" mass="9929">MLHREDCASNKYADWECDCGKDELEADNAALQRQVEGLLERIHGDRVYKRQNRQIMCGVCFTLRDVETHTIDCILAKFGKVLKAGGE</sequence>
<organism evidence="1">
    <name type="scientific">marine sediment metagenome</name>
    <dbReference type="NCBI Taxonomy" id="412755"/>
    <lineage>
        <taxon>unclassified sequences</taxon>
        <taxon>metagenomes</taxon>
        <taxon>ecological metagenomes</taxon>
    </lineage>
</organism>
<dbReference type="EMBL" id="LAZR01022472">
    <property type="protein sequence ID" value="KKL81760.1"/>
    <property type="molecule type" value="Genomic_DNA"/>
</dbReference>
<accession>A0A0F9HJC6</accession>
<dbReference type="AlphaFoldDB" id="A0A0F9HJC6"/>
<evidence type="ECO:0000313" key="1">
    <source>
        <dbReference type="EMBL" id="KKL81760.1"/>
    </source>
</evidence>
<gene>
    <name evidence="1" type="ORF">LCGC14_1991540</name>
</gene>
<proteinExistence type="predicted"/>